<sequence>MPHRKNTRTGKALPHDEEEKKKIAKVLKVSVDTIEWGEN</sequence>
<dbReference type="EMBL" id="LAZR01014172">
    <property type="protein sequence ID" value="KKM18665.1"/>
    <property type="molecule type" value="Genomic_DNA"/>
</dbReference>
<dbReference type="AlphaFoldDB" id="A0A0F9KTG9"/>
<organism evidence="1">
    <name type="scientific">marine sediment metagenome</name>
    <dbReference type="NCBI Taxonomy" id="412755"/>
    <lineage>
        <taxon>unclassified sequences</taxon>
        <taxon>metagenomes</taxon>
        <taxon>ecological metagenomes</taxon>
    </lineage>
</organism>
<protein>
    <submittedName>
        <fullName evidence="1">Uncharacterized protein</fullName>
    </submittedName>
</protein>
<accession>A0A0F9KTG9</accession>
<name>A0A0F9KTG9_9ZZZZ</name>
<evidence type="ECO:0000313" key="1">
    <source>
        <dbReference type="EMBL" id="KKM18665.1"/>
    </source>
</evidence>
<gene>
    <name evidence="1" type="ORF">LCGC14_1663350</name>
</gene>
<proteinExistence type="predicted"/>
<reference evidence="1" key="1">
    <citation type="journal article" date="2015" name="Nature">
        <title>Complex archaea that bridge the gap between prokaryotes and eukaryotes.</title>
        <authorList>
            <person name="Spang A."/>
            <person name="Saw J.H."/>
            <person name="Jorgensen S.L."/>
            <person name="Zaremba-Niedzwiedzka K."/>
            <person name="Martijn J."/>
            <person name="Lind A.E."/>
            <person name="van Eijk R."/>
            <person name="Schleper C."/>
            <person name="Guy L."/>
            <person name="Ettema T.J."/>
        </authorList>
    </citation>
    <scope>NUCLEOTIDE SEQUENCE</scope>
</reference>
<comment type="caution">
    <text evidence="1">The sequence shown here is derived from an EMBL/GenBank/DDBJ whole genome shotgun (WGS) entry which is preliminary data.</text>
</comment>